<feature type="region of interest" description="Disordered" evidence="1">
    <location>
        <begin position="55"/>
        <end position="77"/>
    </location>
</feature>
<dbReference type="EMBL" id="NFDL01000050">
    <property type="protein sequence ID" value="OTY44142.1"/>
    <property type="molecule type" value="Genomic_DNA"/>
</dbReference>
<name>A0A243BE23_BACTU</name>
<dbReference type="AlphaFoldDB" id="A0A243BE23"/>
<reference evidence="2 3" key="1">
    <citation type="submission" date="2016-10" db="EMBL/GenBank/DDBJ databases">
        <title>Comparative genomics of Bacillus thuringiensis reveals a path to pathogens against multiple invertebrate hosts.</title>
        <authorList>
            <person name="Zheng J."/>
            <person name="Gao Q."/>
            <person name="Liu H."/>
            <person name="Peng D."/>
            <person name="Ruan L."/>
            <person name="Sun M."/>
        </authorList>
    </citation>
    <scope>NUCLEOTIDE SEQUENCE [LARGE SCALE GENOMIC DNA]</scope>
    <source>
        <strain evidence="2">BGSC 4BX1</strain>
    </source>
</reference>
<dbReference type="Proteomes" id="UP000195089">
    <property type="component" value="Unassembled WGS sequence"/>
</dbReference>
<evidence type="ECO:0000313" key="2">
    <source>
        <dbReference type="EMBL" id="OTY44142.1"/>
    </source>
</evidence>
<accession>A0A243BE23</accession>
<gene>
    <name evidence="2" type="ORF">BK742_13750</name>
</gene>
<protein>
    <recommendedName>
        <fullName evidence="4">Zinc-finger domain-containing protein</fullName>
    </recommendedName>
</protein>
<evidence type="ECO:0000313" key="3">
    <source>
        <dbReference type="Proteomes" id="UP000195089"/>
    </source>
</evidence>
<comment type="caution">
    <text evidence="2">The sequence shown here is derived from an EMBL/GenBank/DDBJ whole genome shotgun (WGS) entry which is preliminary data.</text>
</comment>
<evidence type="ECO:0000256" key="1">
    <source>
        <dbReference type="SAM" id="MobiDB-lite"/>
    </source>
</evidence>
<sequence length="137" mass="15830">MKLTKEERKELTYQIGDIIEQKCRRCYYNRTSNECFSINECKACPTGEELRRLGRYLDTQPKKNGGPRMEKSSGLTPEVVRNLNIQGIPDKDIGIMYELSPSYVGKKKKQWKRAGIWKGPTDMREIKKARISPSTQA</sequence>
<organism evidence="2 3">
    <name type="scientific">Bacillus thuringiensis serovar pingluonsis</name>
    <dbReference type="NCBI Taxonomy" id="180881"/>
    <lineage>
        <taxon>Bacteria</taxon>
        <taxon>Bacillati</taxon>
        <taxon>Bacillota</taxon>
        <taxon>Bacilli</taxon>
        <taxon>Bacillales</taxon>
        <taxon>Bacillaceae</taxon>
        <taxon>Bacillus</taxon>
        <taxon>Bacillus cereus group</taxon>
    </lineage>
</organism>
<dbReference type="RefSeq" id="WP_088119599.1">
    <property type="nucleotide sequence ID" value="NZ_NFDL01000050.1"/>
</dbReference>
<proteinExistence type="predicted"/>
<evidence type="ECO:0008006" key="4">
    <source>
        <dbReference type="Google" id="ProtNLM"/>
    </source>
</evidence>